<feature type="region of interest" description="Disordered" evidence="4">
    <location>
        <begin position="83"/>
        <end position="109"/>
    </location>
</feature>
<dbReference type="Gene3D" id="2.10.25.10">
    <property type="entry name" value="Laminin"/>
    <property type="match status" value="1"/>
</dbReference>
<protein>
    <submittedName>
        <fullName evidence="7">TIL domain-containing protein</fullName>
    </submittedName>
</protein>
<keyword evidence="1" id="KW-0646">Protease inhibitor</keyword>
<evidence type="ECO:0000256" key="2">
    <source>
        <dbReference type="ARBA" id="ARBA00022900"/>
    </source>
</evidence>
<name>A0A914E3E6_9BILA</name>
<dbReference type="Pfam" id="PF01826">
    <property type="entry name" value="TIL"/>
    <property type="match status" value="1"/>
</dbReference>
<dbReference type="InterPro" id="IPR036084">
    <property type="entry name" value="Ser_inhib-like_sf"/>
</dbReference>
<dbReference type="GO" id="GO:0004867">
    <property type="term" value="F:serine-type endopeptidase inhibitor activity"/>
    <property type="evidence" value="ECO:0007669"/>
    <property type="project" value="UniProtKB-KW"/>
</dbReference>
<evidence type="ECO:0000256" key="3">
    <source>
        <dbReference type="ARBA" id="ARBA00023157"/>
    </source>
</evidence>
<dbReference type="PANTHER" id="PTHR23259">
    <property type="entry name" value="RIDDLE"/>
    <property type="match status" value="1"/>
</dbReference>
<evidence type="ECO:0000256" key="4">
    <source>
        <dbReference type="SAM" id="MobiDB-lite"/>
    </source>
</evidence>
<reference evidence="7" key="1">
    <citation type="submission" date="2022-11" db="UniProtKB">
        <authorList>
            <consortium name="WormBaseParasite"/>
        </authorList>
    </citation>
    <scope>IDENTIFICATION</scope>
</reference>
<evidence type="ECO:0000259" key="5">
    <source>
        <dbReference type="Pfam" id="PF01826"/>
    </source>
</evidence>
<accession>A0A914E3E6</accession>
<keyword evidence="2" id="KW-0722">Serine protease inhibitor</keyword>
<evidence type="ECO:0000313" key="6">
    <source>
        <dbReference type="Proteomes" id="UP000887540"/>
    </source>
</evidence>
<dbReference type="Proteomes" id="UP000887540">
    <property type="component" value="Unplaced"/>
</dbReference>
<dbReference type="WBParaSite" id="ACRNAN_scaffold554.g15694.t1">
    <property type="protein sequence ID" value="ACRNAN_scaffold554.g15694.t1"/>
    <property type="gene ID" value="ACRNAN_scaffold554.g15694"/>
</dbReference>
<dbReference type="SUPFAM" id="SSF57567">
    <property type="entry name" value="Serine protease inhibitors"/>
    <property type="match status" value="1"/>
</dbReference>
<evidence type="ECO:0000313" key="7">
    <source>
        <dbReference type="WBParaSite" id="ACRNAN_scaffold554.g15694.t1"/>
    </source>
</evidence>
<sequence length="109" mass="11861">MGTHSLSVSHNIGKKARCPSNEVFTDCICERTCGNQGSVCTRESQECQTGCHCQEGYVRHFNGVCILSDRCSRRSLVIRKLASVEETSVEESSESSESSSSSDDSDDST</sequence>
<keyword evidence="3" id="KW-1015">Disulfide bond</keyword>
<dbReference type="InterPro" id="IPR002919">
    <property type="entry name" value="TIL_dom"/>
</dbReference>
<dbReference type="CDD" id="cd19941">
    <property type="entry name" value="TIL"/>
    <property type="match status" value="1"/>
</dbReference>
<dbReference type="PANTHER" id="PTHR23259:SF82">
    <property type="entry name" value="SERINE PROTEASE INHIBITOR 1 PROTEIN"/>
    <property type="match status" value="1"/>
</dbReference>
<dbReference type="AlphaFoldDB" id="A0A914E3E6"/>
<evidence type="ECO:0000256" key="1">
    <source>
        <dbReference type="ARBA" id="ARBA00022690"/>
    </source>
</evidence>
<proteinExistence type="predicted"/>
<organism evidence="6 7">
    <name type="scientific">Acrobeloides nanus</name>
    <dbReference type="NCBI Taxonomy" id="290746"/>
    <lineage>
        <taxon>Eukaryota</taxon>
        <taxon>Metazoa</taxon>
        <taxon>Ecdysozoa</taxon>
        <taxon>Nematoda</taxon>
        <taxon>Chromadorea</taxon>
        <taxon>Rhabditida</taxon>
        <taxon>Tylenchina</taxon>
        <taxon>Cephalobomorpha</taxon>
        <taxon>Cephaloboidea</taxon>
        <taxon>Cephalobidae</taxon>
        <taxon>Acrobeloides</taxon>
    </lineage>
</organism>
<dbReference type="InterPro" id="IPR051368">
    <property type="entry name" value="SerProtInhib-TIL_Domain"/>
</dbReference>
<feature type="domain" description="TIL" evidence="5">
    <location>
        <begin position="18"/>
        <end position="71"/>
    </location>
</feature>
<keyword evidence="6" id="KW-1185">Reference proteome</keyword>